<dbReference type="InterPro" id="IPR009003">
    <property type="entry name" value="Peptidase_S1_PA"/>
</dbReference>
<dbReference type="Proteomes" id="UP000750711">
    <property type="component" value="Unassembled WGS sequence"/>
</dbReference>
<sequence length="632" mass="72110">MALNDRSQYKQFFEEKNFGVPRIPSQPRVSFPISSSSTEAEIFSKVLPEVKKCLRDQAFNWESITCVGRSSYGTDEPIVSTIIITSKDPASEDFIGNIKKEGKSVWGLPVEFLTGTLEDLTSTSRFGFRERNNPIVCGSSCASLRYGEISGTLGGFITLKNEPSNAVYAISNHHVFRPKNDKPVNWRDDSELESELQGLELTRSFQRVAAESFNKLKKECDKYERIGKILRARGIENFWRGEIIDRLEDELGPKEFGEIFRLHEPKKVEIISQILRNETVKILAFLSDFCNLVTRYRLEGYDACFPTFQRALHELQPPRLELSRLELSRLEPPRLEPSRLDRLEPAGPGHFDQECRIYEDPLGERLRDLCDQWFITMEKREDFLIEHPSKRDRDYIVTKLMRDLKESQILLGNPQTVKGTSQGAIQSIKEASRRDTEYLEGNLEKAKDINYNNIMASVRVSSGKRPKKVDPYHGKEIFEDWAIAKLIPGITVENTIGGNILRLNDTTTENQRILGVRSWRNKMSFDRLPVFKRGRTTACTVGYVNGVRSVIKDETEEYVIVSTAPTGRFAVKGDSGSWIVDRQGLLVGMLWGVAPEGSAIFTPAEYLFKFIGSKIREDLNEDNEDNFIPAIY</sequence>
<reference evidence="1" key="1">
    <citation type="submission" date="2021-03" db="EMBL/GenBank/DDBJ databases">
        <title>Comparative genomics and phylogenomic investigation of the class Geoglossomycetes provide insights into ecological specialization and systematics.</title>
        <authorList>
            <person name="Melie T."/>
            <person name="Pirro S."/>
            <person name="Miller A.N."/>
            <person name="Quandt A."/>
        </authorList>
    </citation>
    <scope>NUCLEOTIDE SEQUENCE</scope>
    <source>
        <strain evidence="1">CAQ_001_2017</strain>
    </source>
</reference>
<dbReference type="InterPro" id="IPR012985">
    <property type="entry name" value="Peptidase_S64_Ssy5"/>
</dbReference>
<gene>
    <name evidence="1" type="ORF">GP486_007310</name>
</gene>
<evidence type="ECO:0000313" key="1">
    <source>
        <dbReference type="EMBL" id="KAH0551475.1"/>
    </source>
</evidence>
<proteinExistence type="predicted"/>
<comment type="caution">
    <text evidence="1">The sequence shown here is derived from an EMBL/GenBank/DDBJ whole genome shotgun (WGS) entry which is preliminary data.</text>
</comment>
<dbReference type="SUPFAM" id="SSF50494">
    <property type="entry name" value="Trypsin-like serine proteases"/>
    <property type="match status" value="1"/>
</dbReference>
<keyword evidence="2" id="KW-1185">Reference proteome</keyword>
<name>A0A9P8L6Y0_9PEZI</name>
<protein>
    <submittedName>
        <fullName evidence="1">Uncharacterized protein</fullName>
    </submittedName>
</protein>
<dbReference type="AlphaFoldDB" id="A0A9P8L6Y0"/>
<evidence type="ECO:0000313" key="2">
    <source>
        <dbReference type="Proteomes" id="UP000750711"/>
    </source>
</evidence>
<organism evidence="1 2">
    <name type="scientific">Trichoglossum hirsutum</name>
    <dbReference type="NCBI Taxonomy" id="265104"/>
    <lineage>
        <taxon>Eukaryota</taxon>
        <taxon>Fungi</taxon>
        <taxon>Dikarya</taxon>
        <taxon>Ascomycota</taxon>
        <taxon>Pezizomycotina</taxon>
        <taxon>Geoglossomycetes</taxon>
        <taxon>Geoglossales</taxon>
        <taxon>Geoglossaceae</taxon>
        <taxon>Trichoglossum</taxon>
    </lineage>
</organism>
<dbReference type="EMBL" id="JAGHQM010001999">
    <property type="protein sequence ID" value="KAH0551475.1"/>
    <property type="molecule type" value="Genomic_DNA"/>
</dbReference>
<accession>A0A9P8L6Y0</accession>
<dbReference type="Pfam" id="PF08192">
    <property type="entry name" value="Peptidase_S64"/>
    <property type="match status" value="1"/>
</dbReference>